<dbReference type="Proteomes" id="UP000663292">
    <property type="component" value="Plasmid pHSR-Est01"/>
</dbReference>
<evidence type="ECO:0000313" key="2">
    <source>
        <dbReference type="Proteomes" id="UP000663292"/>
    </source>
</evidence>
<dbReference type="EMBL" id="CP064792">
    <property type="protein sequence ID" value="QSG16324.1"/>
    <property type="molecule type" value="Genomic_DNA"/>
</dbReference>
<name>A0A897NV57_9EURY</name>
<organism evidence="1 2">
    <name type="scientific">Halapricum desulfuricans</name>
    <dbReference type="NCBI Taxonomy" id="2841257"/>
    <lineage>
        <taxon>Archaea</taxon>
        <taxon>Methanobacteriati</taxon>
        <taxon>Methanobacteriota</taxon>
        <taxon>Stenosarchaea group</taxon>
        <taxon>Halobacteria</taxon>
        <taxon>Halobacteriales</taxon>
        <taxon>Haloarculaceae</taxon>
        <taxon>Halapricum</taxon>
    </lineage>
</organism>
<accession>A0A897NV57</accession>
<keyword evidence="2" id="KW-1185">Reference proteome</keyword>
<sequence length="59" mass="6392">MEALAALVRANSSLSTPEIAGLLGITLEAVPQDSSSGDPPWEFAHPTLDETMRIRQWVD</sequence>
<keyword evidence="1" id="KW-0614">Plasmid</keyword>
<geneLocation type="plasmid" evidence="1 2">
    <name>pHSR-Est01</name>
</geneLocation>
<evidence type="ECO:0000313" key="1">
    <source>
        <dbReference type="EMBL" id="QSG16324.1"/>
    </source>
</evidence>
<protein>
    <submittedName>
        <fullName evidence="1">Uncharacterized protein</fullName>
    </submittedName>
</protein>
<gene>
    <name evidence="1" type="ORF">HSEST_3060</name>
</gene>
<reference evidence="1 2" key="1">
    <citation type="submission" date="2020-11" db="EMBL/GenBank/DDBJ databases">
        <title>Carbohydrate-dependent, anaerobic sulfur respiration: A novel catabolism in halophilic archaea.</title>
        <authorList>
            <person name="Sorokin D.Y."/>
            <person name="Messina E."/>
            <person name="Smedile F."/>
            <person name="La Cono V."/>
            <person name="Hallsworth J.E."/>
            <person name="Yakimov M.M."/>
        </authorList>
    </citation>
    <scope>NUCLEOTIDE SEQUENCE [LARGE SCALE GENOMIC DNA]</scope>
    <source>
        <strain evidence="1 2">HSR-Est</strain>
        <plasmid evidence="1 2">pHSR-Est01</plasmid>
    </source>
</reference>
<dbReference type="AlphaFoldDB" id="A0A897NV57"/>
<proteinExistence type="predicted"/>